<dbReference type="SUPFAM" id="SSF54368">
    <property type="entry name" value="Glutamine synthetase, N-terminal domain"/>
    <property type="match status" value="1"/>
</dbReference>
<keyword evidence="6" id="KW-1185">Reference proteome</keyword>
<dbReference type="PANTHER" id="PTHR43383">
    <property type="entry name" value="NODULIN 6"/>
    <property type="match status" value="1"/>
</dbReference>
<dbReference type="Pfam" id="PF04909">
    <property type="entry name" value="Amidohydro_2"/>
    <property type="match status" value="1"/>
</dbReference>
<dbReference type="SUPFAM" id="SSF55931">
    <property type="entry name" value="Glutamine synthetase/guanido kinase"/>
    <property type="match status" value="1"/>
</dbReference>
<evidence type="ECO:0000313" key="6">
    <source>
        <dbReference type="Proteomes" id="UP000823674"/>
    </source>
</evidence>
<evidence type="ECO:0000256" key="3">
    <source>
        <dbReference type="SAM" id="MobiDB-lite"/>
    </source>
</evidence>
<dbReference type="InterPro" id="IPR006680">
    <property type="entry name" value="Amidohydro-rel"/>
</dbReference>
<dbReference type="PANTHER" id="PTHR43383:SF2">
    <property type="entry name" value="AMIDOHYDROLASE 2 FAMILY PROTEIN"/>
    <property type="match status" value="1"/>
</dbReference>
<feature type="region of interest" description="Disordered" evidence="3">
    <location>
        <begin position="1"/>
        <end position="34"/>
    </location>
</feature>
<dbReference type="Proteomes" id="UP000823674">
    <property type="component" value="Chromosome A09"/>
</dbReference>
<dbReference type="SMART" id="SM01230">
    <property type="entry name" value="Gln-synt_C"/>
    <property type="match status" value="1"/>
</dbReference>
<evidence type="ECO:0000259" key="4">
    <source>
        <dbReference type="PROSITE" id="PS51987"/>
    </source>
</evidence>
<dbReference type="EMBL" id="JADBGQ010000008">
    <property type="protein sequence ID" value="KAG5385984.1"/>
    <property type="molecule type" value="Genomic_DNA"/>
</dbReference>
<gene>
    <name evidence="5" type="primary">A09p058750.1_BraROA</name>
    <name evidence="5" type="ORF">IGI04_037454</name>
</gene>
<comment type="caution">
    <text evidence="5">The sequence shown here is derived from an EMBL/GenBank/DDBJ whole genome shotgun (WGS) entry which is preliminary data.</text>
</comment>
<proteinExistence type="inferred from homology"/>
<feature type="compositionally biased region" description="Polar residues" evidence="3">
    <location>
        <begin position="7"/>
        <end position="16"/>
    </location>
</feature>
<organism evidence="5 6">
    <name type="scientific">Brassica rapa subsp. trilocularis</name>
    <dbReference type="NCBI Taxonomy" id="1813537"/>
    <lineage>
        <taxon>Eukaryota</taxon>
        <taxon>Viridiplantae</taxon>
        <taxon>Streptophyta</taxon>
        <taxon>Embryophyta</taxon>
        <taxon>Tracheophyta</taxon>
        <taxon>Spermatophyta</taxon>
        <taxon>Magnoliopsida</taxon>
        <taxon>eudicotyledons</taxon>
        <taxon>Gunneridae</taxon>
        <taxon>Pentapetalae</taxon>
        <taxon>rosids</taxon>
        <taxon>malvids</taxon>
        <taxon>Brassicales</taxon>
        <taxon>Brassicaceae</taxon>
        <taxon>Brassiceae</taxon>
        <taxon>Brassica</taxon>
    </lineage>
</organism>
<dbReference type="Gene3D" id="3.30.590.10">
    <property type="entry name" value="Glutamine synthetase/guanido kinase, catalytic domain"/>
    <property type="match status" value="1"/>
</dbReference>
<dbReference type="Pfam" id="PF00120">
    <property type="entry name" value="Gln-synt_C"/>
    <property type="match status" value="1"/>
</dbReference>
<comment type="similarity">
    <text evidence="1 2">Belongs to the glutamine synthetase family.</text>
</comment>
<sequence length="926" mass="103078">MVCVDKLNSSSPPNSDVNEKKSERHQCPPAKSQITKPRLKRGENHYYFCNVLKYKTKTKQTCSNSLLILEFEFNFTVREMEMEFKELKEAIDQVELVDAHAHNIVSLESSFPFIGTFSEATGDALSFAPHSLSFKRNLREIAQLYGTEVSLEAIEKHRQASGLHAFTSKCFKEAGISALLIDDGLKLDKKQDIEWHRDYVPFVGRVLRVETLAEQILDEEISSSWTLDSFTKAFVERLTSYPFSWSFHEIVALKTVAAYRSGLDIDTHVSKEAAENGLVEVLQAGKPVRIGNKSLIDYIVTLSLEIAERHGLPLQIHTGFGDRDLDLRLANPLHLRTLLEDKRFAKCRIVLLHASYPFSKEASYLSSVYPQVYLDFGLAVPKLSVHGMVSSVKELLDLAPTKKVMFSTDGYASPETYYLGAKKAREVIYLVLRNACASGDLTLMEAIDAAKDIFSRNSIAFYKLNLDVNSSSPQRRISLAPQMKEPDVLEDSSSFVRIIWVDTSGQQRCRAVQANRFNKSVKKSGIGLTHASMGMSSFTDGPAEESKLTGVGEIRLVPDLSTKRTIPWTKQESMVLADMLLKPGEAWEYCPRETLRRVAKVLKDEFDLVMNAGFENEFYLLKNVVREGKEEYVPFDFGPYCSTSSYDAASPLFHEIVPALESLNITVEQFHAESGKGQFEVSLGYTVASHAADNLVYTREVIRSVARKHGLLATFVPKYDLCDIGSGSHVHLSLSKNGENVFPASDKSSAHGMSSTGEEFMAGVLFHLPSILAVIAPLPNSYDRIQPNTWSGAFQCWGKENREAAIRTASPPGAPDGLVTNFEIKTCDGAANPHLSLAIIMAAGIDGLRRHLQLPEPIDTNPADVAATLKRLPESLSEAVEALEKDQVLHELLGQKLLVAITGVRKSEVEYYSKNPDACKQLIHRY</sequence>
<evidence type="ECO:0000313" key="5">
    <source>
        <dbReference type="EMBL" id="KAG5385984.1"/>
    </source>
</evidence>
<evidence type="ECO:0000256" key="1">
    <source>
        <dbReference type="PROSITE-ProRule" id="PRU01331"/>
    </source>
</evidence>
<name>A0ABQ7LHD3_BRACM</name>
<dbReference type="InterPro" id="IPR032466">
    <property type="entry name" value="Metal_Hydrolase"/>
</dbReference>
<feature type="domain" description="GS catalytic" evidence="4">
    <location>
        <begin position="591"/>
        <end position="926"/>
    </location>
</feature>
<dbReference type="Gene3D" id="3.10.20.70">
    <property type="entry name" value="Glutamine synthetase, N-terminal domain"/>
    <property type="match status" value="1"/>
</dbReference>
<dbReference type="InterPro" id="IPR036651">
    <property type="entry name" value="Gln_synt_N_sf"/>
</dbReference>
<dbReference type="Gene3D" id="3.20.20.140">
    <property type="entry name" value="Metal-dependent hydrolases"/>
    <property type="match status" value="1"/>
</dbReference>
<feature type="compositionally biased region" description="Basic and acidic residues" evidence="3">
    <location>
        <begin position="17"/>
        <end position="26"/>
    </location>
</feature>
<dbReference type="SUPFAM" id="SSF51556">
    <property type="entry name" value="Metallo-dependent hydrolases"/>
    <property type="match status" value="1"/>
</dbReference>
<protein>
    <recommendedName>
        <fullName evidence="4">GS catalytic domain-containing protein</fullName>
    </recommendedName>
</protein>
<dbReference type="InterPro" id="IPR014746">
    <property type="entry name" value="Gln_synth/guanido_kin_cat_dom"/>
</dbReference>
<accession>A0ABQ7LHD3</accession>
<reference evidence="5 6" key="1">
    <citation type="submission" date="2021-03" db="EMBL/GenBank/DDBJ databases">
        <authorList>
            <person name="King G.J."/>
            <person name="Bancroft I."/>
            <person name="Baten A."/>
            <person name="Bloomfield J."/>
            <person name="Borpatragohain P."/>
            <person name="He Z."/>
            <person name="Irish N."/>
            <person name="Irwin J."/>
            <person name="Liu K."/>
            <person name="Mauleon R.P."/>
            <person name="Moore J."/>
            <person name="Morris R."/>
            <person name="Ostergaard L."/>
            <person name="Wang B."/>
            <person name="Wells R."/>
        </authorList>
    </citation>
    <scope>NUCLEOTIDE SEQUENCE [LARGE SCALE GENOMIC DNA]</scope>
    <source>
        <strain evidence="5">R-o-18</strain>
        <tissue evidence="5">Leaf</tissue>
    </source>
</reference>
<dbReference type="PROSITE" id="PS51987">
    <property type="entry name" value="GS_CATALYTIC"/>
    <property type="match status" value="1"/>
</dbReference>
<evidence type="ECO:0000256" key="2">
    <source>
        <dbReference type="RuleBase" id="RU000384"/>
    </source>
</evidence>
<dbReference type="InterPro" id="IPR008146">
    <property type="entry name" value="Gln_synth_cat_dom"/>
</dbReference>